<dbReference type="NCBIfam" id="NF008725">
    <property type="entry name" value="PRK11727.1"/>
    <property type="match status" value="1"/>
</dbReference>
<dbReference type="PANTHER" id="PTHR13393">
    <property type="entry name" value="SAM-DEPENDENT METHYLTRANSFERASE"/>
    <property type="match status" value="1"/>
</dbReference>
<dbReference type="PANTHER" id="PTHR13393:SF0">
    <property type="entry name" value="RNA N6-ADENOSINE-METHYLTRANSFERASE METTL16"/>
    <property type="match status" value="1"/>
</dbReference>
<dbReference type="GO" id="GO:0052907">
    <property type="term" value="F:23S rRNA (adenine(1618)-N(6))-methyltransferase activity"/>
    <property type="evidence" value="ECO:0007669"/>
    <property type="project" value="UniProtKB-EC"/>
</dbReference>
<keyword evidence="5 6" id="KW-0949">S-adenosyl-L-methionine</keyword>
<evidence type="ECO:0000256" key="5">
    <source>
        <dbReference type="ARBA" id="ARBA00022691"/>
    </source>
</evidence>
<dbReference type="EC" id="2.1.1.181" evidence="6"/>
<keyword evidence="1 6" id="KW-0963">Cytoplasm</keyword>
<dbReference type="CDD" id="cd02440">
    <property type="entry name" value="AdoMet_MTases"/>
    <property type="match status" value="1"/>
</dbReference>
<dbReference type="RefSeq" id="WP_173779368.1">
    <property type="nucleotide sequence ID" value="NZ_JABSNO010000012.1"/>
</dbReference>
<evidence type="ECO:0000256" key="1">
    <source>
        <dbReference type="ARBA" id="ARBA00022490"/>
    </source>
</evidence>
<sequence>MEKKISKESNLHARNKNRNGYDLDALVLLLPELKDYIILNKYGSKTVDFANPKAVKLLNKALLIQNYDIQFWEFPAENLCPPIPGRADYLHYVADLLKENNFGRMPNKGNITALDIGTGASCIYPIIGVAEYSWDFIATDTDSKSLESAAKIIKNNTILEDKVQLRLQGNSNHIFTGILENNEKIDICICNPPFHESEEAAEKASRRKLINLSTEKVENFALNFSGNSQELIYPGGEIQFIENMIRESKIYAKNIGWFTTLVSKNSNLSRIYKLLDKISATQIETIDMGTGNKQTRIVAWKF</sequence>
<dbReference type="GO" id="GO:0005737">
    <property type="term" value="C:cytoplasm"/>
    <property type="evidence" value="ECO:0007669"/>
    <property type="project" value="UniProtKB-SubCell"/>
</dbReference>
<comment type="function">
    <text evidence="6">Specifically methylates the adenine in position 1618 of 23S rRNA.</text>
</comment>
<evidence type="ECO:0000256" key="6">
    <source>
        <dbReference type="HAMAP-Rule" id="MF_01848"/>
    </source>
</evidence>
<dbReference type="Pfam" id="PF05971">
    <property type="entry name" value="Methyltransf_10"/>
    <property type="match status" value="1"/>
</dbReference>
<dbReference type="PROSITE" id="PS00092">
    <property type="entry name" value="N6_MTASE"/>
    <property type="match status" value="1"/>
</dbReference>
<reference evidence="7" key="1">
    <citation type="submission" date="2020-05" db="EMBL/GenBank/DDBJ databases">
        <title>Genomic Encyclopedia of Type Strains, Phase IV (KMG-V): Genome sequencing to study the core and pangenomes of soil and plant-associated prokaryotes.</title>
        <authorList>
            <person name="Whitman W."/>
        </authorList>
    </citation>
    <scope>NUCLEOTIDE SEQUENCE</scope>
    <source>
        <strain evidence="7">16F</strain>
    </source>
</reference>
<dbReference type="GO" id="GO:0003676">
    <property type="term" value="F:nucleic acid binding"/>
    <property type="evidence" value="ECO:0007669"/>
    <property type="project" value="InterPro"/>
</dbReference>
<evidence type="ECO:0000313" key="8">
    <source>
        <dbReference type="Proteomes" id="UP000610746"/>
    </source>
</evidence>
<proteinExistence type="inferred from homology"/>
<keyword evidence="3 6" id="KW-0489">Methyltransferase</keyword>
<evidence type="ECO:0000313" key="7">
    <source>
        <dbReference type="EMBL" id="NRS92779.1"/>
    </source>
</evidence>
<keyword evidence="2 6" id="KW-0698">rRNA processing</keyword>
<dbReference type="Gene3D" id="3.40.50.150">
    <property type="entry name" value="Vaccinia Virus protein VP39"/>
    <property type="match status" value="1"/>
</dbReference>
<dbReference type="SUPFAM" id="SSF53335">
    <property type="entry name" value="S-adenosyl-L-methionine-dependent methyltransferases"/>
    <property type="match status" value="1"/>
</dbReference>
<keyword evidence="8" id="KW-1185">Reference proteome</keyword>
<dbReference type="InterPro" id="IPR029063">
    <property type="entry name" value="SAM-dependent_MTases_sf"/>
</dbReference>
<evidence type="ECO:0000256" key="4">
    <source>
        <dbReference type="ARBA" id="ARBA00022679"/>
    </source>
</evidence>
<comment type="similarity">
    <text evidence="6">Belongs to the methyltransferase superfamily. METTL16/RlmF family.</text>
</comment>
<dbReference type="GO" id="GO:0070475">
    <property type="term" value="P:rRNA base methylation"/>
    <property type="evidence" value="ECO:0007669"/>
    <property type="project" value="TreeGrafter"/>
</dbReference>
<dbReference type="EMBL" id="JABSNO010000012">
    <property type="protein sequence ID" value="NRS92779.1"/>
    <property type="molecule type" value="Genomic_DNA"/>
</dbReference>
<evidence type="ECO:0000256" key="2">
    <source>
        <dbReference type="ARBA" id="ARBA00022552"/>
    </source>
</evidence>
<protein>
    <recommendedName>
        <fullName evidence="6">Ribosomal RNA large subunit methyltransferase F</fullName>
        <ecNumber evidence="6">2.1.1.181</ecNumber>
    </recommendedName>
    <alternativeName>
        <fullName evidence="6">23S rRNA mA1618 methyltransferase</fullName>
    </alternativeName>
    <alternativeName>
        <fullName evidence="6">rRNA adenine N-6-methyltransferase</fullName>
    </alternativeName>
</protein>
<dbReference type="InterPro" id="IPR002052">
    <property type="entry name" value="DNA_methylase_N6_adenine_CS"/>
</dbReference>
<name>A0A8J8KBN9_9FLAO</name>
<keyword evidence="4 6" id="KW-0808">Transferase</keyword>
<comment type="subcellular location">
    <subcellularLocation>
        <location evidence="6">Cytoplasm</location>
    </subcellularLocation>
</comment>
<organism evidence="7 8">
    <name type="scientific">Frigoriflavimonas asaccharolytica</name>
    <dbReference type="NCBI Taxonomy" id="2735899"/>
    <lineage>
        <taxon>Bacteria</taxon>
        <taxon>Pseudomonadati</taxon>
        <taxon>Bacteroidota</taxon>
        <taxon>Flavobacteriia</taxon>
        <taxon>Flavobacteriales</taxon>
        <taxon>Weeksellaceae</taxon>
        <taxon>Frigoriflavimonas</taxon>
    </lineage>
</organism>
<gene>
    <name evidence="6" type="primary">rlmF</name>
    <name evidence="7" type="ORF">HNQ03_001859</name>
</gene>
<evidence type="ECO:0000256" key="3">
    <source>
        <dbReference type="ARBA" id="ARBA00022603"/>
    </source>
</evidence>
<comment type="catalytic activity">
    <reaction evidence="6">
        <text>adenosine(1618) in 23S rRNA + S-adenosyl-L-methionine = N(6)-methyladenosine(1618) in 23S rRNA + S-adenosyl-L-homocysteine + H(+)</text>
        <dbReference type="Rhea" id="RHEA:16497"/>
        <dbReference type="Rhea" id="RHEA-COMP:10229"/>
        <dbReference type="Rhea" id="RHEA-COMP:10231"/>
        <dbReference type="ChEBI" id="CHEBI:15378"/>
        <dbReference type="ChEBI" id="CHEBI:57856"/>
        <dbReference type="ChEBI" id="CHEBI:59789"/>
        <dbReference type="ChEBI" id="CHEBI:74411"/>
        <dbReference type="ChEBI" id="CHEBI:74449"/>
        <dbReference type="EC" id="2.1.1.181"/>
    </reaction>
</comment>
<dbReference type="Proteomes" id="UP000610746">
    <property type="component" value="Unassembled WGS sequence"/>
</dbReference>
<dbReference type="InterPro" id="IPR016909">
    <property type="entry name" value="rRNA_lsu_MeTfrase_F"/>
</dbReference>
<comment type="caution">
    <text evidence="7">The sequence shown here is derived from an EMBL/GenBank/DDBJ whole genome shotgun (WGS) entry which is preliminary data.</text>
</comment>
<dbReference type="HAMAP" id="MF_01848">
    <property type="entry name" value="23SrRNA_methyltr_F"/>
    <property type="match status" value="1"/>
</dbReference>
<dbReference type="AlphaFoldDB" id="A0A8J8KBN9"/>
<dbReference type="InterPro" id="IPR010286">
    <property type="entry name" value="METTL16/RlmF"/>
</dbReference>
<dbReference type="PIRSF" id="PIRSF029038">
    <property type="entry name" value="Mtase_YbiN_prd"/>
    <property type="match status" value="1"/>
</dbReference>
<accession>A0A8J8KBN9</accession>